<evidence type="ECO:0000313" key="2">
    <source>
        <dbReference type="EMBL" id="GAA3825669.1"/>
    </source>
</evidence>
<keyword evidence="3" id="KW-1185">Reference proteome</keyword>
<feature type="domain" description="DUF397" evidence="1">
    <location>
        <begin position="9"/>
        <end position="62"/>
    </location>
</feature>
<dbReference type="EMBL" id="BAAAZR010000020">
    <property type="protein sequence ID" value="GAA3825669.1"/>
    <property type="molecule type" value="Genomic_DNA"/>
</dbReference>
<organism evidence="2 3">
    <name type="scientific">Sphaerisporangium flaviroseum</name>
    <dbReference type="NCBI Taxonomy" id="509199"/>
    <lineage>
        <taxon>Bacteria</taxon>
        <taxon>Bacillati</taxon>
        <taxon>Actinomycetota</taxon>
        <taxon>Actinomycetes</taxon>
        <taxon>Streptosporangiales</taxon>
        <taxon>Streptosporangiaceae</taxon>
        <taxon>Sphaerisporangium</taxon>
    </lineage>
</organism>
<comment type="caution">
    <text evidence="2">The sequence shown here is derived from an EMBL/GenBank/DDBJ whole genome shotgun (WGS) entry which is preliminary data.</text>
</comment>
<protein>
    <recommendedName>
        <fullName evidence="1">DUF397 domain-containing protein</fullName>
    </recommendedName>
</protein>
<evidence type="ECO:0000259" key="1">
    <source>
        <dbReference type="Pfam" id="PF04149"/>
    </source>
</evidence>
<gene>
    <name evidence="2" type="ORF">GCM10022226_53030</name>
</gene>
<sequence length="74" mass="8136">MSAPKPAELQWFKARASTSGNGCVEIAHLADGGVAVRHSRKPDAEVIRYTAFEWDCFLDGVRNGEFDRPGTSRV</sequence>
<reference evidence="3" key="1">
    <citation type="journal article" date="2019" name="Int. J. Syst. Evol. Microbiol.">
        <title>The Global Catalogue of Microorganisms (GCM) 10K type strain sequencing project: providing services to taxonomists for standard genome sequencing and annotation.</title>
        <authorList>
            <consortium name="The Broad Institute Genomics Platform"/>
            <consortium name="The Broad Institute Genome Sequencing Center for Infectious Disease"/>
            <person name="Wu L."/>
            <person name="Ma J."/>
        </authorList>
    </citation>
    <scope>NUCLEOTIDE SEQUENCE [LARGE SCALE GENOMIC DNA]</scope>
    <source>
        <strain evidence="3">JCM 16908</strain>
    </source>
</reference>
<dbReference type="Pfam" id="PF04149">
    <property type="entry name" value="DUF397"/>
    <property type="match status" value="1"/>
</dbReference>
<evidence type="ECO:0000313" key="3">
    <source>
        <dbReference type="Proteomes" id="UP001500888"/>
    </source>
</evidence>
<dbReference type="InterPro" id="IPR007278">
    <property type="entry name" value="DUF397"/>
</dbReference>
<proteinExistence type="predicted"/>
<dbReference type="Proteomes" id="UP001500888">
    <property type="component" value="Unassembled WGS sequence"/>
</dbReference>
<dbReference type="RefSeq" id="WP_344945693.1">
    <property type="nucleotide sequence ID" value="NZ_BAAAZR010000020.1"/>
</dbReference>
<name>A0ABP7ISM3_9ACTN</name>
<accession>A0ABP7ISM3</accession>